<evidence type="ECO:0000256" key="1">
    <source>
        <dbReference type="ARBA" id="ARBA00022679"/>
    </source>
</evidence>
<dbReference type="Gene3D" id="3.40.50.620">
    <property type="entry name" value="HUPs"/>
    <property type="match status" value="2"/>
</dbReference>
<name>A0A9W4PEC9_9BACI</name>
<dbReference type="SUPFAM" id="SSF52402">
    <property type="entry name" value="Adenine nucleotide alpha hydrolases-like"/>
    <property type="match status" value="2"/>
</dbReference>
<keyword evidence="3" id="KW-0902">Two-component regulatory system</keyword>
<evidence type="ECO:0000259" key="4">
    <source>
        <dbReference type="Pfam" id="PF02702"/>
    </source>
</evidence>
<evidence type="ECO:0000256" key="2">
    <source>
        <dbReference type="ARBA" id="ARBA00022777"/>
    </source>
</evidence>
<dbReference type="EMBL" id="CAKKMG010000042">
    <property type="protein sequence ID" value="CAH0244838.1"/>
    <property type="molecule type" value="Genomic_DNA"/>
</dbReference>
<dbReference type="FunFam" id="3.40.50.300:FF:000483">
    <property type="entry name" value="Sensor histidine kinase KdpD"/>
    <property type="match status" value="1"/>
</dbReference>
<dbReference type="InterPro" id="IPR052023">
    <property type="entry name" value="Histidine_kinase_KdpD"/>
</dbReference>
<evidence type="ECO:0000256" key="3">
    <source>
        <dbReference type="ARBA" id="ARBA00023012"/>
    </source>
</evidence>
<accession>A0A9W4PEC9</accession>
<dbReference type="AlphaFoldDB" id="A0A9W4PEC9"/>
<gene>
    <name evidence="5" type="primary">kdpD</name>
    <name evidence="5" type="ORF">SRABI133_02975</name>
</gene>
<feature type="domain" description="Signal transduction histidine kinase osmosensitive K+ channel sensor N-terminal" evidence="4">
    <location>
        <begin position="21"/>
        <end position="232"/>
    </location>
</feature>
<dbReference type="RefSeq" id="WP_230302540.1">
    <property type="nucleotide sequence ID" value="NZ_CAKKMG010000042.1"/>
</dbReference>
<dbReference type="SUPFAM" id="SSF52540">
    <property type="entry name" value="P-loop containing nucleoside triphosphate hydrolases"/>
    <property type="match status" value="1"/>
</dbReference>
<dbReference type="InterPro" id="IPR027417">
    <property type="entry name" value="P-loop_NTPase"/>
</dbReference>
<sequence>MLEQFRRKTPDEILNSISKIKKGRLKIILGAVSGSGKTYHMLLEGNDLKKRGIDVVVGIISASNRPKTLEQVGGLEIIPAIEWEVKGETKHDLDLDEIFARNPEVVLVDLLAHKNRPSAKNATRLEDVQELIDNKISVITTINIYELAGVKEVAEKLTGLPFHVSNTVPEDTLSHADEVKLLDVTPEAILKRLQEGELDEKHGQVKGHAHLFKRHNLAVLRELSLRFLAGEVEDDLYEYRERKGLSGPSGASERILVCAQYHWNGSILIRRGDQIAKRLGSDLLVTCFIPNEKSLSKVEATFKRSMGKLIKKLDGTFEEISISKENIAEEIVAYALLHNVTRIILGQSKRTRWEEIIHGSIVNRILRITKNIDVFVVADRAEVEGERIIPAIQTKRKKENPYRRLSSTEIKEKIQKVKRGTLKVYIGAAPGVGKTYTMLREANQLKKNGIDVVIGLLETHGRKDTGDQIGCLDMILRKKVQYKNVTLEEMDLDTIILRNPEVVLVDELAHTNIPGSKNAKRYEDVEEILSAGISVISTMNIQHLESLNDSVEQISGVRVRETVPDRILHLADEVELIDISPKTLRQRMREGNIYTMDKVEQSLSNFFKTGNLIALRELALRELADDVDDRLESFERKNGVRGPWRKEEVIFVCVNLRQDSERLIRRGFRIAYRLKAQWFVVYVKDHQNLSNEEEVILKRVMVLTERLGGIFEIYYATHRRLVVKEITGQLKHKKATQVIIGHSARSRWQEIIEGSIVERLLRETRYLDVLVVAD</sequence>
<protein>
    <submittedName>
        <fullName evidence="5">Sensor protein KdpD</fullName>
        <ecNumber evidence="5">2.7.13.3</ecNumber>
    </submittedName>
</protein>
<dbReference type="Proteomes" id="UP000789326">
    <property type="component" value="Unassembled WGS sequence"/>
</dbReference>
<dbReference type="GO" id="GO:0005886">
    <property type="term" value="C:plasma membrane"/>
    <property type="evidence" value="ECO:0007669"/>
    <property type="project" value="TreeGrafter"/>
</dbReference>
<dbReference type="GO" id="GO:0005737">
    <property type="term" value="C:cytoplasm"/>
    <property type="evidence" value="ECO:0007669"/>
    <property type="project" value="UniProtKB-ARBA"/>
</dbReference>
<dbReference type="EC" id="2.7.13.3" evidence="5"/>
<comment type="caution">
    <text evidence="5">The sequence shown here is derived from an EMBL/GenBank/DDBJ whole genome shotgun (WGS) entry which is preliminary data.</text>
</comment>
<dbReference type="Pfam" id="PF02702">
    <property type="entry name" value="KdpD"/>
    <property type="match status" value="2"/>
</dbReference>
<organism evidence="5 6">
    <name type="scientific">Peribacillus simplex</name>
    <dbReference type="NCBI Taxonomy" id="1478"/>
    <lineage>
        <taxon>Bacteria</taxon>
        <taxon>Bacillati</taxon>
        <taxon>Bacillota</taxon>
        <taxon>Bacilli</taxon>
        <taxon>Bacillales</taxon>
        <taxon>Bacillaceae</taxon>
        <taxon>Peribacillus</taxon>
    </lineage>
</organism>
<keyword evidence="1 5" id="KW-0808">Transferase</keyword>
<keyword evidence="2" id="KW-0418">Kinase</keyword>
<dbReference type="InterPro" id="IPR014729">
    <property type="entry name" value="Rossmann-like_a/b/a_fold"/>
</dbReference>
<proteinExistence type="predicted"/>
<feature type="domain" description="Signal transduction histidine kinase osmosensitive K+ channel sensor N-terminal" evidence="4">
    <location>
        <begin position="418"/>
        <end position="627"/>
    </location>
</feature>
<reference evidence="5" key="1">
    <citation type="submission" date="2021-11" db="EMBL/GenBank/DDBJ databases">
        <authorList>
            <person name="Bulgarelli D."/>
        </authorList>
    </citation>
    <scope>NUCLEOTIDE SEQUENCE</scope>
    <source>
        <strain evidence="5">Bi133</strain>
    </source>
</reference>
<dbReference type="InterPro" id="IPR003852">
    <property type="entry name" value="Sig_transdc_His_kinase_KdpD_N"/>
</dbReference>
<dbReference type="Gene3D" id="3.40.50.300">
    <property type="entry name" value="P-loop containing nucleotide triphosphate hydrolases"/>
    <property type="match status" value="2"/>
</dbReference>
<evidence type="ECO:0000313" key="5">
    <source>
        <dbReference type="EMBL" id="CAH0244838.1"/>
    </source>
</evidence>
<dbReference type="GO" id="GO:0000155">
    <property type="term" value="F:phosphorelay sensor kinase activity"/>
    <property type="evidence" value="ECO:0007669"/>
    <property type="project" value="InterPro"/>
</dbReference>
<evidence type="ECO:0000313" key="6">
    <source>
        <dbReference type="Proteomes" id="UP000789326"/>
    </source>
</evidence>
<dbReference type="PANTHER" id="PTHR45569">
    <property type="entry name" value="SENSOR PROTEIN KDPD"/>
    <property type="match status" value="1"/>
</dbReference>
<dbReference type="PANTHER" id="PTHR45569:SF1">
    <property type="entry name" value="SENSOR PROTEIN KDPD"/>
    <property type="match status" value="1"/>
</dbReference>